<reference evidence="2 3" key="2">
    <citation type="submission" date="2018-10" db="EMBL/GenBank/DDBJ databases">
        <authorList>
            <consortium name="Pathogen Informatics"/>
        </authorList>
    </citation>
    <scope>NUCLEOTIDE SEQUENCE [LARGE SCALE GENOMIC DNA]</scope>
</reference>
<sequence length="135" mass="15629">MIRDTTHDYRFAFMFLGFAQMLGAVIALQAILYRKHNCFRHHCDEADSEVRRSREALLSKSRHLPASYVGILNDKDVEEIEVENEALEEEDLLPQAQLRSFPSWVRDAIDKVEVSTHVPTLPLRYKGVRNTVTPF</sequence>
<organism evidence="4">
    <name type="scientific">Mesocestoides corti</name>
    <name type="common">Flatworm</name>
    <dbReference type="NCBI Taxonomy" id="53468"/>
    <lineage>
        <taxon>Eukaryota</taxon>
        <taxon>Metazoa</taxon>
        <taxon>Spiralia</taxon>
        <taxon>Lophotrochozoa</taxon>
        <taxon>Platyhelminthes</taxon>
        <taxon>Cestoda</taxon>
        <taxon>Eucestoda</taxon>
        <taxon>Cyclophyllidea</taxon>
        <taxon>Mesocestoididae</taxon>
        <taxon>Mesocestoides</taxon>
    </lineage>
</organism>
<dbReference type="Proteomes" id="UP000267029">
    <property type="component" value="Unassembled WGS sequence"/>
</dbReference>
<keyword evidence="1" id="KW-1133">Transmembrane helix</keyword>
<evidence type="ECO:0000313" key="4">
    <source>
        <dbReference type="WBParaSite" id="MCOS_0000798001-mRNA-1"/>
    </source>
</evidence>
<protein>
    <submittedName>
        <fullName evidence="4">Transmembrane protein</fullName>
    </submittedName>
</protein>
<keyword evidence="1" id="KW-0472">Membrane</keyword>
<reference evidence="4" key="1">
    <citation type="submission" date="2017-02" db="UniProtKB">
        <authorList>
            <consortium name="WormBaseParasite"/>
        </authorList>
    </citation>
    <scope>IDENTIFICATION</scope>
</reference>
<evidence type="ECO:0000313" key="2">
    <source>
        <dbReference type="EMBL" id="VDD81978.1"/>
    </source>
</evidence>
<dbReference type="WBParaSite" id="MCOS_0000798001-mRNA-1">
    <property type="protein sequence ID" value="MCOS_0000798001-mRNA-1"/>
    <property type="gene ID" value="MCOS_0000798001"/>
</dbReference>
<evidence type="ECO:0000313" key="3">
    <source>
        <dbReference type="Proteomes" id="UP000267029"/>
    </source>
</evidence>
<evidence type="ECO:0000256" key="1">
    <source>
        <dbReference type="SAM" id="Phobius"/>
    </source>
</evidence>
<dbReference type="OrthoDB" id="10521158at2759"/>
<feature type="transmembrane region" description="Helical" evidence="1">
    <location>
        <begin position="12"/>
        <end position="33"/>
    </location>
</feature>
<dbReference type="EMBL" id="UXSR01005434">
    <property type="protein sequence ID" value="VDD81978.1"/>
    <property type="molecule type" value="Genomic_DNA"/>
</dbReference>
<accession>A0A0R3UK89</accession>
<keyword evidence="1" id="KW-0812">Transmembrane</keyword>
<keyword evidence="3" id="KW-1185">Reference proteome</keyword>
<proteinExistence type="predicted"/>
<gene>
    <name evidence="2" type="ORF">MCOS_LOCUS7981</name>
</gene>
<dbReference type="AlphaFoldDB" id="A0A0R3UK89"/>
<name>A0A0R3UK89_MESCO</name>